<accession>A0ACC6TH65</accession>
<keyword evidence="2" id="KW-1185">Reference proteome</keyword>
<reference evidence="1" key="1">
    <citation type="submission" date="2024-06" db="EMBL/GenBank/DDBJ databases">
        <title>Genomic Encyclopedia of Type Strains, Phase IV (KMG-IV): sequencing the most valuable type-strain genomes for metagenomic binning, comparative biology and taxonomic classification.</title>
        <authorList>
            <person name="Goeker M."/>
        </authorList>
    </citation>
    <scope>NUCLEOTIDE SEQUENCE</scope>
    <source>
        <strain evidence="1">SJCon</strain>
    </source>
</reference>
<gene>
    <name evidence="1" type="ORF">ABIC98_002682</name>
</gene>
<organism evidence="1 2">
    <name type="scientific">Arthrobacter nitrophenolicus</name>
    <dbReference type="NCBI Taxonomy" id="683150"/>
    <lineage>
        <taxon>Bacteria</taxon>
        <taxon>Bacillati</taxon>
        <taxon>Actinomycetota</taxon>
        <taxon>Actinomycetes</taxon>
        <taxon>Micrococcales</taxon>
        <taxon>Micrococcaceae</taxon>
        <taxon>Arthrobacter</taxon>
    </lineage>
</organism>
<protein>
    <submittedName>
        <fullName evidence="1">AAA+ ATPase superfamily predicted ATPase</fullName>
    </submittedName>
</protein>
<dbReference type="EMBL" id="JBEPNJ010000010">
    <property type="protein sequence ID" value="MET3773022.1"/>
    <property type="molecule type" value="Genomic_DNA"/>
</dbReference>
<comment type="caution">
    <text evidence="1">The sequence shown here is derived from an EMBL/GenBank/DDBJ whole genome shotgun (WGS) entry which is preliminary data.</text>
</comment>
<evidence type="ECO:0000313" key="2">
    <source>
        <dbReference type="Proteomes" id="UP001549207"/>
    </source>
</evidence>
<dbReference type="Proteomes" id="UP001549207">
    <property type="component" value="Unassembled WGS sequence"/>
</dbReference>
<evidence type="ECO:0000313" key="1">
    <source>
        <dbReference type="EMBL" id="MET3773022.1"/>
    </source>
</evidence>
<proteinExistence type="predicted"/>
<name>A0ACC6TH65_9MICC</name>
<sequence>MPSLPNPFRPTAGATPPELIGRQGVLDEFEYGLRLGSGAPGLLTIITGARGIGKTALLSEAQDKAREQGWIVVSETATPGFLGRIGETMRLHLEELGPGPAGRRITALGVAGFTVTTQLPPERQVDWRRLGEQLLNELAEKKTGLLFTVDEIHSADRTELSQLAADVQHFIRDGLPIGLLFAGLPAAVSDLLNEGVATFLRRAERIDLHAAAINEVERSYEDTFRQAGIKIDEDQVRRAAEATGGYPFLIQLIGYQLWRQAEINNFTLEADNVTQAIAAASRRHEMTVIEAALSTASEKDMDFLRAMAEDDGVVAAGNIGKRLNAKSNVVANYRARLIAAGLIEAPAYGKVDFAIPGLREYLRKSRDK</sequence>